<feature type="transmembrane region" description="Helical" evidence="5">
    <location>
        <begin position="24"/>
        <end position="45"/>
    </location>
</feature>
<sequence length="201" mass="21308">MPASAVPVAQASSIGRCIAAKSGIAIAAVLTIAAASLLAMGRTLICRCGHVALWHGEVQSDRNSQQLTDWYSFTHVVHGLIFYAAASTALRRWPLSAKLVMAVGLEAAWEIAENTPMVIDRYRATTLALGYTGDSVLNSFADIGCMIFGFWLASRLPVAMSVAIVLTLEVGLALVIRDNLTLNLIALIVPVEAISAWQAGA</sequence>
<dbReference type="RefSeq" id="WP_204197476.1">
    <property type="nucleotide sequence ID" value="NZ_JAFEMC010000002.1"/>
</dbReference>
<accession>A0ABS2D6L9</accession>
<dbReference type="NCBIfam" id="NF002099">
    <property type="entry name" value="PRK00944.1"/>
    <property type="match status" value="1"/>
</dbReference>
<evidence type="ECO:0000256" key="2">
    <source>
        <dbReference type="ARBA" id="ARBA00022692"/>
    </source>
</evidence>
<evidence type="ECO:0000256" key="5">
    <source>
        <dbReference type="SAM" id="Phobius"/>
    </source>
</evidence>
<gene>
    <name evidence="6" type="ORF">ILT43_07350</name>
</gene>
<keyword evidence="1" id="KW-1003">Cell membrane</keyword>
<proteinExistence type="predicted"/>
<dbReference type="EMBL" id="JAFEMC010000002">
    <property type="protein sequence ID" value="MBM6576183.1"/>
    <property type="molecule type" value="Genomic_DNA"/>
</dbReference>
<keyword evidence="2 5" id="KW-0812">Transmembrane</keyword>
<keyword evidence="3 5" id="KW-1133">Transmembrane helix</keyword>
<evidence type="ECO:0000256" key="1">
    <source>
        <dbReference type="ARBA" id="ARBA00022475"/>
    </source>
</evidence>
<evidence type="ECO:0000313" key="7">
    <source>
        <dbReference type="Proteomes" id="UP000763641"/>
    </source>
</evidence>
<keyword evidence="4 5" id="KW-0472">Membrane</keyword>
<dbReference type="Proteomes" id="UP000763641">
    <property type="component" value="Unassembled WGS sequence"/>
</dbReference>
<evidence type="ECO:0000313" key="6">
    <source>
        <dbReference type="EMBL" id="MBM6576183.1"/>
    </source>
</evidence>
<protein>
    <submittedName>
        <fullName evidence="6">DUF2585 family protein</fullName>
    </submittedName>
</protein>
<dbReference type="InterPro" id="IPR019691">
    <property type="entry name" value="DUF2585"/>
</dbReference>
<evidence type="ECO:0000256" key="4">
    <source>
        <dbReference type="ARBA" id="ARBA00023136"/>
    </source>
</evidence>
<dbReference type="Pfam" id="PF10755">
    <property type="entry name" value="DUF2585"/>
    <property type="match status" value="1"/>
</dbReference>
<organism evidence="6 7">
    <name type="scientific">Sphingomonas longa</name>
    <dbReference type="NCBI Taxonomy" id="2778730"/>
    <lineage>
        <taxon>Bacteria</taxon>
        <taxon>Pseudomonadati</taxon>
        <taxon>Pseudomonadota</taxon>
        <taxon>Alphaproteobacteria</taxon>
        <taxon>Sphingomonadales</taxon>
        <taxon>Sphingomonadaceae</taxon>
        <taxon>Sphingomonas</taxon>
    </lineage>
</organism>
<comment type="caution">
    <text evidence="6">The sequence shown here is derived from an EMBL/GenBank/DDBJ whole genome shotgun (WGS) entry which is preliminary data.</text>
</comment>
<keyword evidence="7" id="KW-1185">Reference proteome</keyword>
<reference evidence="6 7" key="1">
    <citation type="submission" date="2020-12" db="EMBL/GenBank/DDBJ databases">
        <title>Sphingomonas sp.</title>
        <authorList>
            <person name="Kim M.K."/>
        </authorList>
    </citation>
    <scope>NUCLEOTIDE SEQUENCE [LARGE SCALE GENOMIC DNA]</scope>
    <source>
        <strain evidence="6 7">BT552</strain>
    </source>
</reference>
<name>A0ABS2D6L9_9SPHN</name>
<evidence type="ECO:0000256" key="3">
    <source>
        <dbReference type="ARBA" id="ARBA00022989"/>
    </source>
</evidence>